<gene>
    <name evidence="2" type="ORF">INF30_13250</name>
</gene>
<evidence type="ECO:0000313" key="2">
    <source>
        <dbReference type="EMBL" id="MBE5064218.1"/>
    </source>
</evidence>
<keyword evidence="1" id="KW-0472">Membrane</keyword>
<reference evidence="2 3" key="1">
    <citation type="submission" date="2020-10" db="EMBL/GenBank/DDBJ databases">
        <title>ChiBAC.</title>
        <authorList>
            <person name="Zenner C."/>
            <person name="Hitch T.C.A."/>
            <person name="Clavel T."/>
        </authorList>
    </citation>
    <scope>NUCLEOTIDE SEQUENCE [LARGE SCALE GENOMIC DNA]</scope>
    <source>
        <strain evidence="2 3">DSM 108991</strain>
    </source>
</reference>
<organism evidence="2 3">
    <name type="scientific">Claveliimonas monacensis</name>
    <dbReference type="NCBI Taxonomy" id="2779351"/>
    <lineage>
        <taxon>Bacteria</taxon>
        <taxon>Bacillati</taxon>
        <taxon>Bacillota</taxon>
        <taxon>Clostridia</taxon>
        <taxon>Lachnospirales</taxon>
        <taxon>Lachnospiraceae</taxon>
        <taxon>Claveliimonas</taxon>
    </lineage>
</organism>
<keyword evidence="1" id="KW-0812">Transmembrane</keyword>
<proteinExistence type="predicted"/>
<comment type="caution">
    <text evidence="2">The sequence shown here is derived from an EMBL/GenBank/DDBJ whole genome shotgun (WGS) entry which is preliminary data.</text>
</comment>
<sequence length="164" mass="18951">MGDFYTEQLIKKKTDGKDIAIKILLIVLTVISFFIAFLLPLLILVPILFIVADVFLFRRMDVEYEYIYINGDLDIDKVMHKERRKHMLSVNVKDVEMLAPEGAFQLQSYKAGKIYDYSSGIPSAPNRYVLVFTRSGETFKVLFEPNSDLVEGFFLMAPRKVVRK</sequence>
<evidence type="ECO:0000313" key="3">
    <source>
        <dbReference type="Proteomes" id="UP000758652"/>
    </source>
</evidence>
<dbReference type="Proteomes" id="UP000758652">
    <property type="component" value="Unassembled WGS sequence"/>
</dbReference>
<feature type="transmembrane region" description="Helical" evidence="1">
    <location>
        <begin position="20"/>
        <end position="51"/>
    </location>
</feature>
<keyword evidence="3" id="KW-1185">Reference proteome</keyword>
<evidence type="ECO:0008006" key="4">
    <source>
        <dbReference type="Google" id="ProtNLM"/>
    </source>
</evidence>
<protein>
    <recommendedName>
        <fullName evidence="4">Bacterial Pleckstrin homology domain-containing protein</fullName>
    </recommendedName>
</protein>
<dbReference type="EMBL" id="JADCKL010000015">
    <property type="protein sequence ID" value="MBE5064218.1"/>
    <property type="molecule type" value="Genomic_DNA"/>
</dbReference>
<dbReference type="InterPro" id="IPR046088">
    <property type="entry name" value="DUF6106"/>
</dbReference>
<name>A0ABR9RMV6_9FIRM</name>
<keyword evidence="1" id="KW-1133">Transmembrane helix</keyword>
<dbReference type="Pfam" id="PF19601">
    <property type="entry name" value="DUF6106"/>
    <property type="match status" value="1"/>
</dbReference>
<evidence type="ECO:0000256" key="1">
    <source>
        <dbReference type="SAM" id="Phobius"/>
    </source>
</evidence>
<accession>A0ABR9RMV6</accession>
<dbReference type="RefSeq" id="WP_076778062.1">
    <property type="nucleotide sequence ID" value="NZ_JADCKL010000015.1"/>
</dbReference>